<dbReference type="EMBL" id="CP022347">
    <property type="protein sequence ID" value="ASQ31047.1"/>
    <property type="molecule type" value="Genomic_DNA"/>
</dbReference>
<sequence length="68" mass="7539">MKTVHSFILTILLILMCLSLTHAEFGYQADFLQENAGLAFEGSLSWFLALVCCGIKVVLSNTKDSDNR</sequence>
<gene>
    <name evidence="2" type="ORF">CAV_1431</name>
</gene>
<keyword evidence="1" id="KW-0472">Membrane</keyword>
<dbReference type="KEGG" id="cavi:CAV_1431"/>
<feature type="transmembrane region" description="Helical" evidence="1">
    <location>
        <begin position="39"/>
        <end position="59"/>
    </location>
</feature>
<accession>A0A222MYH2</accession>
<reference evidence="2 3" key="1">
    <citation type="submission" date="2017-07" db="EMBL/GenBank/DDBJ databases">
        <title>Analysis of two Campylobacter avium genomes and identification of a novel hippuricase gene.</title>
        <authorList>
            <person name="Miller W.G."/>
            <person name="Chapman M.H."/>
            <person name="Yee E."/>
            <person name="Revez J."/>
            <person name="Bono J.L."/>
            <person name="Rossi M."/>
        </authorList>
    </citation>
    <scope>NUCLEOTIDE SEQUENCE [LARGE SCALE GENOMIC DNA]</scope>
    <source>
        <strain evidence="2 3">LMG 24591</strain>
    </source>
</reference>
<dbReference type="Proteomes" id="UP000201169">
    <property type="component" value="Chromosome"/>
</dbReference>
<name>A0A222MYH2_9BACT</name>
<keyword evidence="1" id="KW-1133">Transmembrane helix</keyword>
<keyword evidence="3" id="KW-1185">Reference proteome</keyword>
<keyword evidence="1" id="KW-0812">Transmembrane</keyword>
<evidence type="ECO:0000313" key="2">
    <source>
        <dbReference type="EMBL" id="ASQ31047.1"/>
    </source>
</evidence>
<organism evidence="2 3">
    <name type="scientific">Campylobacter avium LMG 24591</name>
    <dbReference type="NCBI Taxonomy" id="522484"/>
    <lineage>
        <taxon>Bacteria</taxon>
        <taxon>Pseudomonadati</taxon>
        <taxon>Campylobacterota</taxon>
        <taxon>Epsilonproteobacteria</taxon>
        <taxon>Campylobacterales</taxon>
        <taxon>Campylobacteraceae</taxon>
        <taxon>Campylobacter</taxon>
    </lineage>
</organism>
<protein>
    <submittedName>
        <fullName evidence="2">Uncharacterized protein</fullName>
    </submittedName>
</protein>
<dbReference type="AlphaFoldDB" id="A0A222MYH2"/>
<evidence type="ECO:0000313" key="3">
    <source>
        <dbReference type="Proteomes" id="UP000201169"/>
    </source>
</evidence>
<proteinExistence type="predicted"/>
<evidence type="ECO:0000256" key="1">
    <source>
        <dbReference type="SAM" id="Phobius"/>
    </source>
</evidence>